<name>A0AAN8R5R5_9TELE</name>
<protein>
    <submittedName>
        <fullName evidence="1">Uncharacterized protein</fullName>
    </submittedName>
</protein>
<organism evidence="1 2">
    <name type="scientific">Coregonus suidteri</name>
    <dbReference type="NCBI Taxonomy" id="861788"/>
    <lineage>
        <taxon>Eukaryota</taxon>
        <taxon>Metazoa</taxon>
        <taxon>Chordata</taxon>
        <taxon>Craniata</taxon>
        <taxon>Vertebrata</taxon>
        <taxon>Euteleostomi</taxon>
        <taxon>Actinopterygii</taxon>
        <taxon>Neopterygii</taxon>
        <taxon>Teleostei</taxon>
        <taxon>Protacanthopterygii</taxon>
        <taxon>Salmoniformes</taxon>
        <taxon>Salmonidae</taxon>
        <taxon>Coregoninae</taxon>
        <taxon>Coregonus</taxon>
    </lineage>
</organism>
<dbReference type="AlphaFoldDB" id="A0AAN8R5R5"/>
<proteinExistence type="predicted"/>
<evidence type="ECO:0000313" key="1">
    <source>
        <dbReference type="EMBL" id="KAK6326301.1"/>
    </source>
</evidence>
<reference evidence="1 2" key="1">
    <citation type="submission" date="2021-04" db="EMBL/GenBank/DDBJ databases">
        <authorList>
            <person name="De Guttry C."/>
            <person name="Zahm M."/>
            <person name="Klopp C."/>
            <person name="Cabau C."/>
            <person name="Louis A."/>
            <person name="Berthelot C."/>
            <person name="Parey E."/>
            <person name="Roest Crollius H."/>
            <person name="Montfort J."/>
            <person name="Robinson-Rechavi M."/>
            <person name="Bucao C."/>
            <person name="Bouchez O."/>
            <person name="Gislard M."/>
            <person name="Lluch J."/>
            <person name="Milhes M."/>
            <person name="Lampietro C."/>
            <person name="Lopez Roques C."/>
            <person name="Donnadieu C."/>
            <person name="Braasch I."/>
            <person name="Desvignes T."/>
            <person name="Postlethwait J."/>
            <person name="Bobe J."/>
            <person name="Wedekind C."/>
            <person name="Guiguen Y."/>
        </authorList>
    </citation>
    <scope>NUCLEOTIDE SEQUENCE [LARGE SCALE GENOMIC DNA]</scope>
    <source>
        <strain evidence="1">Cs_M1</strain>
        <tissue evidence="1">Blood</tissue>
    </source>
</reference>
<evidence type="ECO:0000313" key="2">
    <source>
        <dbReference type="Proteomes" id="UP001356427"/>
    </source>
</evidence>
<sequence>MGRRKPATDLRANMIRWKYYFRAFLTVAGRHRGFNGETYRRNRARGIGQNLARAYHLWHKRMGSLRAKQAKKIADIIGHGAEEKVKLPTPPVTEFWQNEAEKQGEEGEDDARWHEMEVRTRESRQIMVQNTERGQKKQQAVIHWEKRTCPQTTNPSLVFAMEQAHYNNVRPLHSNL</sequence>
<comment type="caution">
    <text evidence="1">The sequence shown here is derived from an EMBL/GenBank/DDBJ whole genome shotgun (WGS) entry which is preliminary data.</text>
</comment>
<accession>A0AAN8R5R5</accession>
<dbReference type="Proteomes" id="UP001356427">
    <property type="component" value="Unassembled WGS sequence"/>
</dbReference>
<gene>
    <name evidence="1" type="ORF">J4Q44_G00019460</name>
</gene>
<dbReference type="EMBL" id="JAGTTL010000002">
    <property type="protein sequence ID" value="KAK6326301.1"/>
    <property type="molecule type" value="Genomic_DNA"/>
</dbReference>
<keyword evidence="2" id="KW-1185">Reference proteome</keyword>